<comment type="caution">
    <text evidence="1">The sequence shown here is derived from an EMBL/GenBank/DDBJ whole genome shotgun (WGS) entry which is preliminary data.</text>
</comment>
<evidence type="ECO:0000313" key="1">
    <source>
        <dbReference type="EMBL" id="KXZ51476.1"/>
    </source>
</evidence>
<reference evidence="2" key="1">
    <citation type="journal article" date="2016" name="Nat. Commun.">
        <title>The Gonium pectorale genome demonstrates co-option of cell cycle regulation during the evolution of multicellularity.</title>
        <authorList>
            <person name="Hanschen E.R."/>
            <person name="Marriage T.N."/>
            <person name="Ferris P.J."/>
            <person name="Hamaji T."/>
            <person name="Toyoda A."/>
            <person name="Fujiyama A."/>
            <person name="Neme R."/>
            <person name="Noguchi H."/>
            <person name="Minakuchi Y."/>
            <person name="Suzuki M."/>
            <person name="Kawai-Toyooka H."/>
            <person name="Smith D.R."/>
            <person name="Sparks H."/>
            <person name="Anderson J."/>
            <person name="Bakaric R."/>
            <person name="Luria V."/>
            <person name="Karger A."/>
            <person name="Kirschner M.W."/>
            <person name="Durand P.M."/>
            <person name="Michod R.E."/>
            <person name="Nozaki H."/>
            <person name="Olson B.J."/>
        </authorList>
    </citation>
    <scope>NUCLEOTIDE SEQUENCE [LARGE SCALE GENOMIC DNA]</scope>
    <source>
        <strain evidence="2">NIES-2863</strain>
    </source>
</reference>
<dbReference type="OrthoDB" id="2374531at2759"/>
<gene>
    <name evidence="1" type="ORF">GPECTOR_12g439</name>
</gene>
<sequence length="315" mass="35469">MTFDELPSWQELSVAVEELFEEHRIEDFVLEADGIKLSARNWGKLAKTAKVIWVNSCCKPFSSFSILNILDTTSVYESVTDTSIFSLIDYDKSTLLDEAVADRLGLATHGDVVDLVGKELAVRNYCDDPAEHKREASRRELISPVLFGAATLAGAVQVTAEFPLVGPQAKGQVDYMLFYKKFGIVCVEGKLFEDLEDYTGQLAAEMKTSREHFKLSVLHKRKHEDDGEFKQVPSYGILTNGLTYVFFKYLPGSKELIQSATMNLSLQPNVTAALAAESALPVMRRLMWIIQQQKNELDEFWSKWSNKKPKLAPEL</sequence>
<dbReference type="Proteomes" id="UP000075714">
    <property type="component" value="Unassembled WGS sequence"/>
</dbReference>
<dbReference type="AlphaFoldDB" id="A0A150GNP1"/>
<dbReference type="EMBL" id="LSYV01000013">
    <property type="protein sequence ID" value="KXZ51476.1"/>
    <property type="molecule type" value="Genomic_DNA"/>
</dbReference>
<organism evidence="1 2">
    <name type="scientific">Gonium pectorale</name>
    <name type="common">Green alga</name>
    <dbReference type="NCBI Taxonomy" id="33097"/>
    <lineage>
        <taxon>Eukaryota</taxon>
        <taxon>Viridiplantae</taxon>
        <taxon>Chlorophyta</taxon>
        <taxon>core chlorophytes</taxon>
        <taxon>Chlorophyceae</taxon>
        <taxon>CS clade</taxon>
        <taxon>Chlamydomonadales</taxon>
        <taxon>Volvocaceae</taxon>
        <taxon>Gonium</taxon>
    </lineage>
</organism>
<keyword evidence="2" id="KW-1185">Reference proteome</keyword>
<name>A0A150GNP1_GONPE</name>
<proteinExistence type="predicted"/>
<evidence type="ECO:0000313" key="2">
    <source>
        <dbReference type="Proteomes" id="UP000075714"/>
    </source>
</evidence>
<protein>
    <submittedName>
        <fullName evidence="1">Uncharacterized protein</fullName>
    </submittedName>
</protein>
<accession>A0A150GNP1</accession>